<dbReference type="GO" id="GO:0042450">
    <property type="term" value="P:L-arginine biosynthetic process via ornithine"/>
    <property type="evidence" value="ECO:0007669"/>
    <property type="project" value="TreeGrafter"/>
</dbReference>
<dbReference type="InterPro" id="IPR006131">
    <property type="entry name" value="Asp_carbamoyltransf_Asp/Orn-bd"/>
</dbReference>
<dbReference type="RefSeq" id="WP_075634127.1">
    <property type="nucleotide sequence ID" value="NZ_MKIO01000024.1"/>
</dbReference>
<evidence type="ECO:0000259" key="4">
    <source>
        <dbReference type="Pfam" id="PF02729"/>
    </source>
</evidence>
<dbReference type="STRING" id="1672749.BJF92_19705"/>
<evidence type="ECO:0000259" key="3">
    <source>
        <dbReference type="Pfam" id="PF00185"/>
    </source>
</evidence>
<gene>
    <name evidence="5" type="ORF">BJF92_19705</name>
</gene>
<evidence type="ECO:0000256" key="1">
    <source>
        <dbReference type="ARBA" id="ARBA00003822"/>
    </source>
</evidence>
<organism evidence="5 6">
    <name type="scientific">Xaviernesmea rhizosphaerae</name>
    <dbReference type="NCBI Taxonomy" id="1672749"/>
    <lineage>
        <taxon>Bacteria</taxon>
        <taxon>Pseudomonadati</taxon>
        <taxon>Pseudomonadota</taxon>
        <taxon>Alphaproteobacteria</taxon>
        <taxon>Hyphomicrobiales</taxon>
        <taxon>Rhizobiaceae</taxon>
        <taxon>Rhizobium/Agrobacterium group</taxon>
        <taxon>Xaviernesmea</taxon>
    </lineage>
</organism>
<comment type="function">
    <text evidence="1">Reversibly catalyzes the transfer of the carbamoyl group from carbamoyl phosphate (CP) to the N(epsilon) atom of ornithine (ORN) to produce L-citrulline.</text>
</comment>
<evidence type="ECO:0000313" key="6">
    <source>
        <dbReference type="Proteomes" id="UP000186143"/>
    </source>
</evidence>
<dbReference type="Pfam" id="PF00185">
    <property type="entry name" value="OTCace"/>
    <property type="match status" value="1"/>
</dbReference>
<dbReference type="GO" id="GO:0004585">
    <property type="term" value="F:ornithine carbamoyltransferase activity"/>
    <property type="evidence" value="ECO:0007669"/>
    <property type="project" value="TreeGrafter"/>
</dbReference>
<evidence type="ECO:0000256" key="2">
    <source>
        <dbReference type="ARBA" id="ARBA00022679"/>
    </source>
</evidence>
<feature type="domain" description="Aspartate/ornithine carbamoyltransferase carbamoyl-P binding" evidence="4">
    <location>
        <begin position="4"/>
        <end position="140"/>
    </location>
</feature>
<name>A0A1Q9AL40_9HYPH</name>
<sequence>MPKRDFLEFHAVDAAVIDHLIDRAITLATLWTERRMPQSLTGRRVGLISDDTGWRNMTAFDLGIQAMGGLCTHAPVHLGQREATADLAGYLQNWFDLLVIRTRELYNLKALAASAVIPIINARTSSNHPCETLGDLAYIKQQRGSLEGLKVCGIAPDANILRSWVEASLILPIEVVQVYPRLWHVRDPALANANFRVSEDMDEIRDADVILTDSWPQEREAADLAAYRVSAAQLDRAKSDVVFLPCPPVERGEEVSDDALLHPAYKSLEAKAFLLHAQNALVEWVLEER</sequence>
<dbReference type="Pfam" id="PF02729">
    <property type="entry name" value="OTCace_N"/>
    <property type="match status" value="1"/>
</dbReference>
<dbReference type="EMBL" id="MKIO01000024">
    <property type="protein sequence ID" value="OLP56048.1"/>
    <property type="molecule type" value="Genomic_DNA"/>
</dbReference>
<dbReference type="InterPro" id="IPR006132">
    <property type="entry name" value="Asp/Orn_carbamoyltranf_P-bd"/>
</dbReference>
<evidence type="ECO:0000313" key="5">
    <source>
        <dbReference type="EMBL" id="OLP56048.1"/>
    </source>
</evidence>
<dbReference type="PANTHER" id="PTHR45753:SF3">
    <property type="entry name" value="ORNITHINE TRANSCARBAMYLASE, MITOCHONDRIAL"/>
    <property type="match status" value="1"/>
</dbReference>
<dbReference type="OrthoDB" id="9802587at2"/>
<dbReference type="Gene3D" id="3.40.50.1370">
    <property type="entry name" value="Aspartate/ornithine carbamoyltransferase"/>
    <property type="match status" value="2"/>
</dbReference>
<accession>A0A1Q9AL40</accession>
<proteinExistence type="predicted"/>
<dbReference type="Proteomes" id="UP000186143">
    <property type="component" value="Unassembled WGS sequence"/>
</dbReference>
<dbReference type="InterPro" id="IPR036901">
    <property type="entry name" value="Asp/Orn_carbamoylTrfase_sf"/>
</dbReference>
<reference evidence="5 6" key="1">
    <citation type="submission" date="2016-09" db="EMBL/GenBank/DDBJ databases">
        <title>Rhizobium sp. nov., a novel species isolated from the rice rhizosphere.</title>
        <authorList>
            <person name="Zhao J."/>
            <person name="Zhang X."/>
        </authorList>
    </citation>
    <scope>NUCLEOTIDE SEQUENCE [LARGE SCALE GENOMIC DNA]</scope>
    <source>
        <strain evidence="5 6">MH17</strain>
    </source>
</reference>
<keyword evidence="2 5" id="KW-0808">Transferase</keyword>
<comment type="caution">
    <text evidence="5">The sequence shown here is derived from an EMBL/GenBank/DDBJ whole genome shotgun (WGS) entry which is preliminary data.</text>
</comment>
<protein>
    <submittedName>
        <fullName evidence="5">Ornithine carbamoyltransferase</fullName>
    </submittedName>
</protein>
<dbReference type="SUPFAM" id="SSF53671">
    <property type="entry name" value="Aspartate/ornithine carbamoyltransferase"/>
    <property type="match status" value="1"/>
</dbReference>
<dbReference type="PANTHER" id="PTHR45753">
    <property type="entry name" value="ORNITHINE CARBAMOYLTRANSFERASE, MITOCHONDRIAL"/>
    <property type="match status" value="1"/>
</dbReference>
<dbReference type="GO" id="GO:0019240">
    <property type="term" value="P:citrulline biosynthetic process"/>
    <property type="evidence" value="ECO:0007669"/>
    <property type="project" value="TreeGrafter"/>
</dbReference>
<dbReference type="AlphaFoldDB" id="A0A1Q9AL40"/>
<feature type="domain" description="Aspartate/ornithine carbamoyltransferase Asp/Orn-binding" evidence="3">
    <location>
        <begin position="148"/>
        <end position="284"/>
    </location>
</feature>
<dbReference type="GO" id="GO:0016597">
    <property type="term" value="F:amino acid binding"/>
    <property type="evidence" value="ECO:0007669"/>
    <property type="project" value="InterPro"/>
</dbReference>